<dbReference type="InterPro" id="IPR013824">
    <property type="entry name" value="Topo_IA_cen_sub1"/>
</dbReference>
<dbReference type="Gene3D" id="3.40.50.140">
    <property type="match status" value="1"/>
</dbReference>
<comment type="caution">
    <text evidence="16">The sequence shown here is derived from an EMBL/GenBank/DDBJ whole genome shotgun (WGS) entry which is preliminary data.</text>
</comment>
<gene>
    <name evidence="16" type="ORF">C4K68_15645</name>
</gene>
<dbReference type="InterPro" id="IPR000380">
    <property type="entry name" value="Topo_IA"/>
</dbReference>
<accession>A0A2S5KNM3</accession>
<evidence type="ECO:0000256" key="2">
    <source>
        <dbReference type="ARBA" id="ARBA00009446"/>
    </source>
</evidence>
<dbReference type="GO" id="GO:0046872">
    <property type="term" value="F:metal ion binding"/>
    <property type="evidence" value="ECO:0007669"/>
    <property type="project" value="UniProtKB-KW"/>
</dbReference>
<dbReference type="GO" id="GO:0043597">
    <property type="term" value="C:cytoplasmic replication fork"/>
    <property type="evidence" value="ECO:0007669"/>
    <property type="project" value="TreeGrafter"/>
</dbReference>
<evidence type="ECO:0000256" key="7">
    <source>
        <dbReference type="ARBA" id="ARBA00023125"/>
    </source>
</evidence>
<dbReference type="PROSITE" id="PS52039">
    <property type="entry name" value="TOPO_IA_2"/>
    <property type="match status" value="1"/>
</dbReference>
<dbReference type="PANTHER" id="PTHR11390">
    <property type="entry name" value="PROKARYOTIC DNA TOPOISOMERASE"/>
    <property type="match status" value="1"/>
</dbReference>
<evidence type="ECO:0000313" key="16">
    <source>
        <dbReference type="EMBL" id="PPC76388.1"/>
    </source>
</evidence>
<sequence length="661" mass="74458">MRLYLCEKPSLAREVARALGGGQNQDGLIAGQGWQVTWLFGHMYELAPPDSYSPSWKVWRLDTLPMIPDSWQRLPRKGVSKQLSVIRRCLKQAGEVVNAGDTGREGELLIRELLEEMNWRGPLFRLWHHSLELPVLQKALANLRGGSEFDGLLSAAKARQYSDWLVGMNFSRAYTVRARGSEQGKGVLISVGRVQSPTLALVVARDRLIENFASVRHYGVKAEFQIKAARYWGEWLTPEEWLDEQGHLLNPQLAQEQLARVINQPAHVESCEASQQRTLAPLPFSLSKLQAWASRRYGYPAKATLDALQSLYEKHKLLTYPRTDCEYLSSAQWADVSRQMQALSSASELSSVVAAASTAKRPRCYDDGKIGEHTAIVPTGTRPELTRLSAMERNLYLACATRWLMQFYPPLLVKRWQVITQVNQLRFQSKGKDVLEQGWRALEGSELQSDWCPQWAELSQGDHGLCLQAEVTEHQTEPPDYYTDGTLIAAMTQIAKTVDDPDLRERLKEAKGIGEESSRAAIIELLLERTYLQRQGKQLRSTELGRQVIDWLLPQLTSPVLTARWERGLELVEKGEMDLPTFLSHQARWISKLIDAVRSQPAPQIVVTAQVSPKKSIRRRAAGKRAVVKTYSEKRGARGARGEGGVPTVRSRRRKPTSAGA</sequence>
<dbReference type="InterPro" id="IPR006171">
    <property type="entry name" value="TOPRIM_dom"/>
</dbReference>
<evidence type="ECO:0000256" key="10">
    <source>
        <dbReference type="ARBA" id="ARBA00031985"/>
    </source>
</evidence>
<evidence type="ECO:0000256" key="6">
    <source>
        <dbReference type="ARBA" id="ARBA00023029"/>
    </source>
</evidence>
<feature type="domain" description="Topo IA-type catalytic" evidence="15">
    <location>
        <begin position="149"/>
        <end position="594"/>
    </location>
</feature>
<dbReference type="Gene3D" id="1.10.460.10">
    <property type="entry name" value="Topoisomerase I, domain 2"/>
    <property type="match status" value="1"/>
</dbReference>
<evidence type="ECO:0000256" key="5">
    <source>
        <dbReference type="ARBA" id="ARBA00022842"/>
    </source>
</evidence>
<dbReference type="InterPro" id="IPR003602">
    <property type="entry name" value="Topo_IA_DNA-bd_dom"/>
</dbReference>
<dbReference type="Gene3D" id="2.70.20.10">
    <property type="entry name" value="Topoisomerase I, domain 3"/>
    <property type="match status" value="1"/>
</dbReference>
<comment type="similarity">
    <text evidence="2">Belongs to the type IA topoisomerase family.</text>
</comment>
<dbReference type="InterPro" id="IPR005738">
    <property type="entry name" value="TopoIII"/>
</dbReference>
<evidence type="ECO:0000256" key="12">
    <source>
        <dbReference type="ARBA" id="ARBA00032877"/>
    </source>
</evidence>
<dbReference type="Pfam" id="PF01131">
    <property type="entry name" value="Topoisom_bac"/>
    <property type="match status" value="1"/>
</dbReference>
<organism evidence="16 17">
    <name type="scientific">Proteobacteria bacterium 228</name>
    <dbReference type="NCBI Taxonomy" id="2083153"/>
    <lineage>
        <taxon>Bacteria</taxon>
        <taxon>Pseudomonadati</taxon>
        <taxon>Pseudomonadota</taxon>
    </lineage>
</organism>
<dbReference type="NCBIfam" id="TIGR01056">
    <property type="entry name" value="topB"/>
    <property type="match status" value="1"/>
</dbReference>
<dbReference type="InterPro" id="IPR003601">
    <property type="entry name" value="Topo_IA_2"/>
</dbReference>
<reference evidence="16 17" key="1">
    <citation type="submission" date="2018-02" db="EMBL/GenBank/DDBJ databases">
        <title>novel marine gammaproteobacteria from coastal saline agro ecosystem.</title>
        <authorList>
            <person name="Krishnan R."/>
            <person name="Ramesh Kumar N."/>
        </authorList>
    </citation>
    <scope>NUCLEOTIDE SEQUENCE [LARGE SCALE GENOMIC DNA]</scope>
    <source>
        <strain evidence="16 17">228</strain>
    </source>
</reference>
<dbReference type="SMART" id="SM00436">
    <property type="entry name" value="TOP1Bc"/>
    <property type="match status" value="1"/>
</dbReference>
<dbReference type="SMART" id="SM00493">
    <property type="entry name" value="TOPRIM"/>
    <property type="match status" value="1"/>
</dbReference>
<dbReference type="OrthoDB" id="9803554at2"/>
<dbReference type="GO" id="GO:0006310">
    <property type="term" value="P:DNA recombination"/>
    <property type="evidence" value="ECO:0007669"/>
    <property type="project" value="TreeGrafter"/>
</dbReference>
<dbReference type="GO" id="GO:0006281">
    <property type="term" value="P:DNA repair"/>
    <property type="evidence" value="ECO:0007669"/>
    <property type="project" value="TreeGrafter"/>
</dbReference>
<feature type="domain" description="Toprim" evidence="14">
    <location>
        <begin position="1"/>
        <end position="132"/>
    </location>
</feature>
<dbReference type="GO" id="GO:0006265">
    <property type="term" value="P:DNA topological change"/>
    <property type="evidence" value="ECO:0007669"/>
    <property type="project" value="InterPro"/>
</dbReference>
<evidence type="ECO:0000259" key="14">
    <source>
        <dbReference type="PROSITE" id="PS50880"/>
    </source>
</evidence>
<dbReference type="SMART" id="SM00437">
    <property type="entry name" value="TOP1Ac"/>
    <property type="match status" value="1"/>
</dbReference>
<dbReference type="Pfam" id="PF01751">
    <property type="entry name" value="Toprim"/>
    <property type="match status" value="1"/>
</dbReference>
<dbReference type="InterPro" id="IPR034144">
    <property type="entry name" value="TOPRIM_TopoIII"/>
</dbReference>
<dbReference type="AlphaFoldDB" id="A0A2S5KNM3"/>
<feature type="region of interest" description="Disordered" evidence="13">
    <location>
        <begin position="631"/>
        <end position="661"/>
    </location>
</feature>
<evidence type="ECO:0000256" key="4">
    <source>
        <dbReference type="ARBA" id="ARBA00022723"/>
    </source>
</evidence>
<comment type="catalytic activity">
    <reaction evidence="1">
        <text>ATP-independent breakage of single-stranded DNA, followed by passage and rejoining.</text>
        <dbReference type="EC" id="5.6.2.1"/>
    </reaction>
</comment>
<dbReference type="PRINTS" id="PR00417">
    <property type="entry name" value="PRTPISMRASEI"/>
</dbReference>
<keyword evidence="8" id="KW-0413">Isomerase</keyword>
<dbReference type="CDD" id="cd03362">
    <property type="entry name" value="TOPRIM_TopoIA_TopoIII"/>
    <property type="match status" value="1"/>
</dbReference>
<dbReference type="GO" id="GO:0003917">
    <property type="term" value="F:DNA topoisomerase type I (single strand cut, ATP-independent) activity"/>
    <property type="evidence" value="ECO:0007669"/>
    <property type="project" value="UniProtKB-EC"/>
</dbReference>
<dbReference type="PROSITE" id="PS00396">
    <property type="entry name" value="TOPO_IA_1"/>
    <property type="match status" value="1"/>
</dbReference>
<dbReference type="NCBIfam" id="NF005829">
    <property type="entry name" value="PRK07726.1"/>
    <property type="match status" value="1"/>
</dbReference>
<keyword evidence="7" id="KW-0238">DNA-binding</keyword>
<dbReference type="PROSITE" id="PS50880">
    <property type="entry name" value="TOPRIM"/>
    <property type="match status" value="1"/>
</dbReference>
<dbReference type="InterPro" id="IPR023405">
    <property type="entry name" value="Topo_IA_core_domain"/>
</dbReference>
<evidence type="ECO:0000256" key="1">
    <source>
        <dbReference type="ARBA" id="ARBA00000213"/>
    </source>
</evidence>
<evidence type="ECO:0000256" key="13">
    <source>
        <dbReference type="SAM" id="MobiDB-lite"/>
    </source>
</evidence>
<dbReference type="GO" id="GO:0003677">
    <property type="term" value="F:DNA binding"/>
    <property type="evidence" value="ECO:0007669"/>
    <property type="project" value="UniProtKB-KW"/>
</dbReference>
<dbReference type="CDD" id="cd00186">
    <property type="entry name" value="TOP1Ac"/>
    <property type="match status" value="1"/>
</dbReference>
<dbReference type="EMBL" id="PRLP01000052">
    <property type="protein sequence ID" value="PPC76388.1"/>
    <property type="molecule type" value="Genomic_DNA"/>
</dbReference>
<dbReference type="PANTHER" id="PTHR11390:SF21">
    <property type="entry name" value="DNA TOPOISOMERASE 3-ALPHA"/>
    <property type="match status" value="1"/>
</dbReference>
<dbReference type="Proteomes" id="UP000238196">
    <property type="component" value="Unassembled WGS sequence"/>
</dbReference>
<proteinExistence type="inferred from homology"/>
<evidence type="ECO:0000256" key="3">
    <source>
        <dbReference type="ARBA" id="ARBA00012891"/>
    </source>
</evidence>
<dbReference type="EC" id="5.6.2.1" evidence="3"/>
<dbReference type="InterPro" id="IPR023406">
    <property type="entry name" value="Topo_IA_AS"/>
</dbReference>
<keyword evidence="5" id="KW-0460">Magnesium</keyword>
<feature type="compositionally biased region" description="Basic residues" evidence="13">
    <location>
        <begin position="650"/>
        <end position="661"/>
    </location>
</feature>
<dbReference type="InterPro" id="IPR013826">
    <property type="entry name" value="Topo_IA_cen_sub3"/>
</dbReference>
<dbReference type="SUPFAM" id="SSF56712">
    <property type="entry name" value="Prokaryotic type I DNA topoisomerase"/>
    <property type="match status" value="1"/>
</dbReference>
<dbReference type="InterPro" id="IPR013825">
    <property type="entry name" value="Topo_IA_cen_sub2"/>
</dbReference>
<evidence type="ECO:0000256" key="9">
    <source>
        <dbReference type="ARBA" id="ARBA00030003"/>
    </source>
</evidence>
<dbReference type="Gene3D" id="1.10.290.10">
    <property type="entry name" value="Topoisomerase I, domain 4"/>
    <property type="match status" value="1"/>
</dbReference>
<evidence type="ECO:0000256" key="8">
    <source>
        <dbReference type="ARBA" id="ARBA00023235"/>
    </source>
</evidence>
<name>A0A2S5KNM3_9PROT</name>
<keyword evidence="6" id="KW-0799">Topoisomerase</keyword>
<evidence type="ECO:0000313" key="17">
    <source>
        <dbReference type="Proteomes" id="UP000238196"/>
    </source>
</evidence>
<evidence type="ECO:0000259" key="15">
    <source>
        <dbReference type="PROSITE" id="PS52039"/>
    </source>
</evidence>
<evidence type="ECO:0000256" key="11">
    <source>
        <dbReference type="ARBA" id="ARBA00032235"/>
    </source>
</evidence>
<keyword evidence="4" id="KW-0479">Metal-binding</keyword>
<dbReference type="InterPro" id="IPR013497">
    <property type="entry name" value="Topo_IA_cen"/>
</dbReference>
<protein>
    <recommendedName>
        <fullName evidence="3">DNA topoisomerase</fullName>
        <ecNumber evidence="3">5.6.2.1</ecNumber>
    </recommendedName>
    <alternativeName>
        <fullName evidence="12">Omega-protein</fullName>
    </alternativeName>
    <alternativeName>
        <fullName evidence="11">Relaxing enzyme</fullName>
    </alternativeName>
    <alternativeName>
        <fullName evidence="9">Swivelase</fullName>
    </alternativeName>
    <alternativeName>
        <fullName evidence="10">Untwisting enzyme</fullName>
    </alternativeName>
</protein>